<dbReference type="Pfam" id="PF00271">
    <property type="entry name" value="Helicase_C"/>
    <property type="match status" value="1"/>
</dbReference>
<dbReference type="GO" id="GO:0003676">
    <property type="term" value="F:nucleic acid binding"/>
    <property type="evidence" value="ECO:0007669"/>
    <property type="project" value="InterPro"/>
</dbReference>
<feature type="domain" description="Helicase C-terminal" evidence="4">
    <location>
        <begin position="323"/>
        <end position="475"/>
    </location>
</feature>
<dbReference type="PROSITE" id="PS51192">
    <property type="entry name" value="HELICASE_ATP_BIND_1"/>
    <property type="match status" value="1"/>
</dbReference>
<dbReference type="SUPFAM" id="SSF52540">
    <property type="entry name" value="P-loop containing nucleoside triphosphate hydrolases"/>
    <property type="match status" value="1"/>
</dbReference>
<dbReference type="Gene3D" id="3.40.50.300">
    <property type="entry name" value="P-loop containing nucleotide triphosphate hydrolases"/>
    <property type="match status" value="2"/>
</dbReference>
<dbReference type="InterPro" id="IPR011545">
    <property type="entry name" value="DEAD/DEAH_box_helicase_dom"/>
</dbReference>
<dbReference type="SMART" id="SM00487">
    <property type="entry name" value="DEXDc"/>
    <property type="match status" value="1"/>
</dbReference>
<reference evidence="5 6" key="1">
    <citation type="journal article" date="2015" name="Stand. Genomic Sci.">
        <title>Complete genome sequence of and proposal of Thermofilum uzonense sp. nov. a novel hyperthermophilic crenarchaeon and emended description of the genus Thermofilum.</title>
        <authorList>
            <person name="Toshchakov S.V."/>
            <person name="Korzhenkov A.A."/>
            <person name="Samarov N.I."/>
            <person name="Mazunin I.O."/>
            <person name="Mozhey O.I."/>
            <person name="Shmyr I.S."/>
            <person name="Derbikova K.S."/>
            <person name="Taranov E.A."/>
            <person name="Dominova I.N."/>
            <person name="Bonch-Osmolovskaya E.A."/>
            <person name="Patrushev M.V."/>
            <person name="Podosokorskaya O.A."/>
            <person name="Kublanov I.V."/>
        </authorList>
    </citation>
    <scope>NUCLEOTIDE SEQUENCE [LARGE SCALE GENOMIC DNA]</scope>
    <source>
        <strain evidence="5 6">1807-2</strain>
    </source>
</reference>
<dbReference type="GO" id="GO:0005524">
    <property type="term" value="F:ATP binding"/>
    <property type="evidence" value="ECO:0007669"/>
    <property type="project" value="UniProtKB-KW"/>
</dbReference>
<dbReference type="EMBL" id="CP009961">
    <property type="protein sequence ID" value="AKG39237.1"/>
    <property type="molecule type" value="Genomic_DNA"/>
</dbReference>
<evidence type="ECO:0000256" key="1">
    <source>
        <dbReference type="ARBA" id="ARBA00022741"/>
    </source>
</evidence>
<dbReference type="RefSeq" id="WP_052884808.1">
    <property type="nucleotide sequence ID" value="NZ_CP009961.1"/>
</dbReference>
<evidence type="ECO:0000259" key="4">
    <source>
        <dbReference type="PROSITE" id="PS51194"/>
    </source>
</evidence>
<keyword evidence="6" id="KW-1185">Reference proteome</keyword>
<dbReference type="PANTHER" id="PTHR47957:SF3">
    <property type="entry name" value="ATP-DEPENDENT HELICASE HRQ1"/>
    <property type="match status" value="1"/>
</dbReference>
<dbReference type="KEGG" id="thf:MA03_08385"/>
<organism evidence="5 6">
    <name type="scientific">Infirmifilum uzonense</name>
    <dbReference type="NCBI Taxonomy" id="1550241"/>
    <lineage>
        <taxon>Archaea</taxon>
        <taxon>Thermoproteota</taxon>
        <taxon>Thermoprotei</taxon>
        <taxon>Thermofilales</taxon>
        <taxon>Thermofilaceae</taxon>
        <taxon>Infirmifilum</taxon>
    </lineage>
</organism>
<sequence>MLDTGELLKRLGLEFYAYVEGGIEPEKAEVTFREILKASPSSPRLDYLLDKRLYKHQYMAYQELVGGKNIVLKSGTGSGKTEAWWLYAATHHKKVLAVYPTLALSYDQLSRLSEYCRALGLKISQVDSTSRSKREGKSYPQVKSEIRASDIVVTNPAFLLMDIKRVASKPSSSLLLGFLNELNLLVLDEVDFYSPRELSLLLALVRIIASLREGIQVAVLTATLSNPEDMCSVLREYTGRECSIVDGTAFRREDRYYIVLGRNLKDYWNNLRDYKSLLIQSGNKEIIEAMEDYEKFRRNIYKVLDALQTYGVETHPPRVDPVDIIKHYIDDEYVTLVFTRSINRAEELYRKLRELLPDEKKELVASHHHLVSKEKRQTIEDLTRQGKIKVIISPRTLTQGIDIGLIARVVHVGLPDDVREFRQRNGRKGRRETIPYTETVIFPGSRWDRELLSRGVDVLREWIDSPPEITLVNPDNRYGFLFYSLFKVKSGQRLNQSEAEFLEKLGLYLKGQLTKKGERTWYNINFYEFAPPYGIKRVYVDEESEKFLEDISFSDLVEKFQVGCIDYSSDGVVTSIQKGGEAGRAVRKVVVQPLSENILYRFEPFTYAIEEYKKIKAKWGERASLFYDYLRGRLLSEAISNVIPPTSGFGMYHKYPWKTVWIVEREHGRPVETEAGTIIVKDRRVVEIPALTAGKYQDYTYGRLIELDHGEDLRRIRLGLAFLMVFLREKYRLPLFTFSYSLSSLGGRKTLVLWEEECAGLVEKMDWGEIYRELELFTPSQLSEVLLLARDEEAHIEWIGLGGRWNVAKELAKKVVGYILLSDKIAISLKGKELYVPKPGKHLKLASLDLLLVPLDEKGDIVYGYLAFFNGEEVIVEKITKEFYTVQGEGEVVRRLQDSLNNGFKILVFDIERLREEMHMLGLTYHAALLSGLIQMKLVKDTRKTAEQYLGVEVTGLEHVISNLPENVKAKLGINSSVSLADVERELANSRNWLGKRLYRDHSRGTRFLDDASIALADSYVRTIYLLGLILEEEKRSTENMEQNN</sequence>
<name>A0A0F7FIN1_9CREN</name>
<protein>
    <recommendedName>
        <fullName evidence="7">DEAD/DEAH box helicase</fullName>
    </recommendedName>
</protein>
<dbReference type="PANTHER" id="PTHR47957">
    <property type="entry name" value="ATP-DEPENDENT HELICASE HRQ1"/>
    <property type="match status" value="1"/>
</dbReference>
<keyword evidence="2" id="KW-0067">ATP-binding</keyword>
<dbReference type="PROSITE" id="PS51194">
    <property type="entry name" value="HELICASE_CTER"/>
    <property type="match status" value="1"/>
</dbReference>
<keyword evidence="1" id="KW-0547">Nucleotide-binding</keyword>
<dbReference type="GO" id="GO:0006289">
    <property type="term" value="P:nucleotide-excision repair"/>
    <property type="evidence" value="ECO:0007669"/>
    <property type="project" value="TreeGrafter"/>
</dbReference>
<dbReference type="AlphaFoldDB" id="A0A0F7FIN1"/>
<evidence type="ECO:0000256" key="2">
    <source>
        <dbReference type="ARBA" id="ARBA00022840"/>
    </source>
</evidence>
<gene>
    <name evidence="5" type="ORF">MA03_08385</name>
</gene>
<evidence type="ECO:0000259" key="3">
    <source>
        <dbReference type="PROSITE" id="PS51192"/>
    </source>
</evidence>
<evidence type="ECO:0008006" key="7">
    <source>
        <dbReference type="Google" id="ProtNLM"/>
    </source>
</evidence>
<dbReference type="InterPro" id="IPR001650">
    <property type="entry name" value="Helicase_C-like"/>
</dbReference>
<dbReference type="InterPro" id="IPR027417">
    <property type="entry name" value="P-loop_NTPase"/>
</dbReference>
<dbReference type="STRING" id="1550241.MA03_08385"/>
<proteinExistence type="predicted"/>
<dbReference type="OrthoDB" id="36796at2157"/>
<dbReference type="PATRIC" id="fig|1550241.5.peg.1738"/>
<accession>A0A0F7FIN1</accession>
<evidence type="ECO:0000313" key="5">
    <source>
        <dbReference type="EMBL" id="AKG39237.1"/>
    </source>
</evidence>
<dbReference type="GeneID" id="25402242"/>
<dbReference type="SMART" id="SM00490">
    <property type="entry name" value="HELICc"/>
    <property type="match status" value="1"/>
</dbReference>
<dbReference type="Proteomes" id="UP000067434">
    <property type="component" value="Chromosome"/>
</dbReference>
<dbReference type="HOGENOM" id="CLU_312314_0_0_2"/>
<dbReference type="GO" id="GO:0043138">
    <property type="term" value="F:3'-5' DNA helicase activity"/>
    <property type="evidence" value="ECO:0007669"/>
    <property type="project" value="TreeGrafter"/>
</dbReference>
<feature type="domain" description="Helicase ATP-binding" evidence="3">
    <location>
        <begin position="61"/>
        <end position="242"/>
    </location>
</feature>
<evidence type="ECO:0000313" key="6">
    <source>
        <dbReference type="Proteomes" id="UP000067434"/>
    </source>
</evidence>
<dbReference type="InterPro" id="IPR014001">
    <property type="entry name" value="Helicase_ATP-bd"/>
</dbReference>
<dbReference type="GO" id="GO:0036297">
    <property type="term" value="P:interstrand cross-link repair"/>
    <property type="evidence" value="ECO:0007669"/>
    <property type="project" value="TreeGrafter"/>
</dbReference>
<dbReference type="Pfam" id="PF00270">
    <property type="entry name" value="DEAD"/>
    <property type="match status" value="1"/>
</dbReference>